<protein>
    <submittedName>
        <fullName evidence="1">Uncharacterized protein</fullName>
    </submittedName>
</protein>
<evidence type="ECO:0000313" key="1">
    <source>
        <dbReference type="EMBL" id="KAJ2965462.1"/>
    </source>
</evidence>
<accession>A0ACC1MFJ5</accession>
<proteinExistence type="predicted"/>
<keyword evidence="2" id="KW-1185">Reference proteome</keyword>
<gene>
    <name evidence="1" type="ORF">NUW54_g14111</name>
</gene>
<sequence length="90" mass="10103">MNQSKVVLFMKGSPDQPRCGFSRRIVDLLRSQGVEFSSFDILSDESVRQGLKVLNNWPTFPQLIINGEFVGGLDVVKEMVDNGELKEMLA</sequence>
<comment type="caution">
    <text evidence="1">The sequence shown here is derived from an EMBL/GenBank/DDBJ whole genome shotgun (WGS) entry which is preliminary data.</text>
</comment>
<reference evidence="1" key="1">
    <citation type="submission" date="2022-08" db="EMBL/GenBank/DDBJ databases">
        <title>Genome Sequence of Pycnoporus sanguineus.</title>
        <authorList>
            <person name="Buettner E."/>
        </authorList>
    </citation>
    <scope>NUCLEOTIDE SEQUENCE</scope>
    <source>
        <strain evidence="1">CG-C14</strain>
    </source>
</reference>
<dbReference type="EMBL" id="JANSHE010007008">
    <property type="protein sequence ID" value="KAJ2965462.1"/>
    <property type="molecule type" value="Genomic_DNA"/>
</dbReference>
<name>A0ACC1MFJ5_9APHY</name>
<organism evidence="1 2">
    <name type="scientific">Trametes sanguinea</name>
    <dbReference type="NCBI Taxonomy" id="158606"/>
    <lineage>
        <taxon>Eukaryota</taxon>
        <taxon>Fungi</taxon>
        <taxon>Dikarya</taxon>
        <taxon>Basidiomycota</taxon>
        <taxon>Agaricomycotina</taxon>
        <taxon>Agaricomycetes</taxon>
        <taxon>Polyporales</taxon>
        <taxon>Polyporaceae</taxon>
        <taxon>Trametes</taxon>
    </lineage>
</organism>
<dbReference type="Proteomes" id="UP001144978">
    <property type="component" value="Unassembled WGS sequence"/>
</dbReference>
<evidence type="ECO:0000313" key="2">
    <source>
        <dbReference type="Proteomes" id="UP001144978"/>
    </source>
</evidence>